<dbReference type="EMBL" id="CP012541">
    <property type="protein sequence ID" value="ALF47835.1"/>
    <property type="molecule type" value="Genomic_DNA"/>
</dbReference>
<name>A0A0M4SBX7_9BACT</name>
<dbReference type="PANTHER" id="PTHR42941:SF1">
    <property type="entry name" value="SLL1037 PROTEIN"/>
    <property type="match status" value="1"/>
</dbReference>
<dbReference type="Proteomes" id="UP000066049">
    <property type="component" value="Chromosome"/>
</dbReference>
<dbReference type="Pfam" id="PF16868">
    <property type="entry name" value="NMT1_3"/>
    <property type="match status" value="1"/>
</dbReference>
<protein>
    <submittedName>
        <fullName evidence="2">TRAP transporter solute receptor, TAXI family</fullName>
    </submittedName>
</protein>
<keyword evidence="2" id="KW-0675">Receptor</keyword>
<dbReference type="GeneID" id="28662842"/>
<organism evidence="2 3">
    <name type="scientific">Campylobacter concisus</name>
    <dbReference type="NCBI Taxonomy" id="199"/>
    <lineage>
        <taxon>Bacteria</taxon>
        <taxon>Pseudomonadati</taxon>
        <taxon>Campylobacterota</taxon>
        <taxon>Epsilonproteobacteria</taxon>
        <taxon>Campylobacterales</taxon>
        <taxon>Campylobacteraceae</taxon>
        <taxon>Campylobacter</taxon>
    </lineage>
</organism>
<accession>A0A0M4SBX7</accession>
<evidence type="ECO:0000313" key="3">
    <source>
        <dbReference type="Proteomes" id="UP000066049"/>
    </source>
</evidence>
<reference evidence="3" key="1">
    <citation type="submission" date="2015-08" db="EMBL/GenBank/DDBJ databases">
        <title>Comparative genomics of the Campylobacter concisus group.</title>
        <authorList>
            <person name="Miller W.G."/>
            <person name="Yee E."/>
            <person name="Chapman M.H."/>
            <person name="Huynh S."/>
            <person name="Bono J.L."/>
            <person name="On S.L.W."/>
            <person name="St Leger J."/>
            <person name="Foster G."/>
            <person name="Parker C.T."/>
        </authorList>
    </citation>
    <scope>NUCLEOTIDE SEQUENCE [LARGE SCALE GENOMIC DNA]</scope>
    <source>
        <strain evidence="3">ATCC 33237</strain>
    </source>
</reference>
<feature type="chain" id="PRO_5005801752" evidence="1">
    <location>
        <begin position="20"/>
        <end position="313"/>
    </location>
</feature>
<dbReference type="AlphaFoldDB" id="A0A0M4SBX7"/>
<dbReference type="KEGG" id="ccoc:CCON33237_1168"/>
<dbReference type="SUPFAM" id="SSF53850">
    <property type="entry name" value="Periplasmic binding protein-like II"/>
    <property type="match status" value="1"/>
</dbReference>
<sequence>MKTTSLALAGLLLATTLSAKEFISIGTGGMTGTYYPIGGAICRLANKNTNVKCSVQSTGGSVYNVNNVLKKELTFGFVQSDVVYDKFNGTGKFDGAKDENLRSVVAIYPELLAFVVAKDSGLTSDLASFAGKKYNVGNPGSGNEVSTLEVFKAKGFDVSKLGYRGVLTVGECPHALKDKKIDGYSFVVGHPTANITDAATSLPIDILNIEGNEIDNLLKEKPYFAKGVIPKGSYDGVDHDVNTIGVKAVLVTSKDTKDEAVKAVIKAILDNFDEYKTLHPALKSVNKEDLVQGLSAPLHPAAEAAFKEAGILK</sequence>
<dbReference type="InterPro" id="IPR011852">
    <property type="entry name" value="TRAP_TAXI"/>
</dbReference>
<feature type="signal peptide" evidence="1">
    <location>
        <begin position="1"/>
        <end position="19"/>
    </location>
</feature>
<dbReference type="PATRIC" id="fig|199.248.peg.1205"/>
<dbReference type="PANTHER" id="PTHR42941">
    <property type="entry name" value="SLL1037 PROTEIN"/>
    <property type="match status" value="1"/>
</dbReference>
<proteinExistence type="predicted"/>
<keyword evidence="1" id="KW-0732">Signal</keyword>
<dbReference type="Gene3D" id="3.40.190.10">
    <property type="entry name" value="Periplasmic binding protein-like II"/>
    <property type="match status" value="2"/>
</dbReference>
<evidence type="ECO:0000313" key="2">
    <source>
        <dbReference type="EMBL" id="ALF47835.1"/>
    </source>
</evidence>
<dbReference type="RefSeq" id="WP_054196804.1">
    <property type="nucleotide sequence ID" value="NZ_CABMKQ010000030.1"/>
</dbReference>
<dbReference type="NCBIfam" id="TIGR02122">
    <property type="entry name" value="TRAP_TAXI"/>
    <property type="match status" value="1"/>
</dbReference>
<evidence type="ECO:0000256" key="1">
    <source>
        <dbReference type="SAM" id="SignalP"/>
    </source>
</evidence>
<gene>
    <name evidence="2" type="ORF">CCON33237_1168</name>
</gene>